<sequence>MTEMTERLKPLGEMFGLPQDFNEDTKDKVTELKISHLKDYHKGNLGENRYSKQDLEDLVESVKINGIIQPLVVRPLEENDEYEIILGHHRRDAALLAGLNTVPCLINDDLDDDTAELLFMDSNLQHGFEKMKQSEKAELIYRRNEVLKRQGRRTDLNPDDLTKSVDEEFNLSRSSIQRYLRIYQLTDKLKEALDNGKIGVKVAVDLSFISTIYQDLIADYIKENDVKIDKKMSEKIKTVSERQHLNDKTLFEILNGKISEEVKVKPKKTSIKVSKKVLNKYFKPGQKQDEIDKIIEKALEMYYQN</sequence>
<feature type="domain" description="ParB-like N-terminal" evidence="2">
    <location>
        <begin position="30"/>
        <end position="124"/>
    </location>
</feature>
<dbReference type="InterPro" id="IPR004437">
    <property type="entry name" value="ParB/RepB/Spo0J"/>
</dbReference>
<dbReference type="InterPro" id="IPR050336">
    <property type="entry name" value="Chromosome_partition/occlusion"/>
</dbReference>
<dbReference type="GO" id="GO:0005694">
    <property type="term" value="C:chromosome"/>
    <property type="evidence" value="ECO:0007669"/>
    <property type="project" value="TreeGrafter"/>
</dbReference>
<proteinExistence type="inferred from homology"/>
<dbReference type="InterPro" id="IPR003115">
    <property type="entry name" value="ParB_N"/>
</dbReference>
<gene>
    <name evidence="3" type="primary">parB_2</name>
    <name evidence="3" type="ORF">ERS852571_02715</name>
</gene>
<name>A0A173UG60_ANAHA</name>
<dbReference type="SMART" id="SM00470">
    <property type="entry name" value="ParB"/>
    <property type="match status" value="1"/>
</dbReference>
<reference evidence="3 4" key="1">
    <citation type="submission" date="2015-09" db="EMBL/GenBank/DDBJ databases">
        <authorList>
            <consortium name="Pathogen Informatics"/>
        </authorList>
    </citation>
    <scope>NUCLEOTIDE SEQUENCE [LARGE SCALE GENOMIC DNA]</scope>
    <source>
        <strain evidence="3 4">2789STDY5834959</strain>
    </source>
</reference>
<dbReference type="Gene3D" id="1.10.10.2830">
    <property type="match status" value="1"/>
</dbReference>
<comment type="similarity">
    <text evidence="1">Belongs to the ParB family.</text>
</comment>
<evidence type="ECO:0000259" key="2">
    <source>
        <dbReference type="SMART" id="SM00470"/>
    </source>
</evidence>
<dbReference type="Gene3D" id="3.90.1530.30">
    <property type="match status" value="1"/>
</dbReference>
<evidence type="ECO:0000256" key="1">
    <source>
        <dbReference type="ARBA" id="ARBA00006295"/>
    </source>
</evidence>
<protein>
    <submittedName>
        <fullName evidence="3">Probable chromosome-partitioning protein parB</fullName>
    </submittedName>
</protein>
<accession>A0A173UG60</accession>
<dbReference type="NCBIfam" id="TIGR00180">
    <property type="entry name" value="parB_part"/>
    <property type="match status" value="1"/>
</dbReference>
<dbReference type="EMBL" id="CYXY01000020">
    <property type="protein sequence ID" value="CUN13085.1"/>
    <property type="molecule type" value="Genomic_DNA"/>
</dbReference>
<organism evidence="3 4">
    <name type="scientific">Anaerostipes hadrus</name>
    <dbReference type="NCBI Taxonomy" id="649756"/>
    <lineage>
        <taxon>Bacteria</taxon>
        <taxon>Bacillati</taxon>
        <taxon>Bacillota</taxon>
        <taxon>Clostridia</taxon>
        <taxon>Lachnospirales</taxon>
        <taxon>Lachnospiraceae</taxon>
        <taxon>Anaerostipes</taxon>
    </lineage>
</organism>
<dbReference type="GO" id="GO:0003677">
    <property type="term" value="F:DNA binding"/>
    <property type="evidence" value="ECO:0007669"/>
    <property type="project" value="InterPro"/>
</dbReference>
<dbReference type="SUPFAM" id="SSF110849">
    <property type="entry name" value="ParB/Sulfiredoxin"/>
    <property type="match status" value="1"/>
</dbReference>
<evidence type="ECO:0000313" key="4">
    <source>
        <dbReference type="Proteomes" id="UP000095553"/>
    </source>
</evidence>
<dbReference type="Pfam" id="PF02195">
    <property type="entry name" value="ParB_N"/>
    <property type="match status" value="1"/>
</dbReference>
<dbReference type="AlphaFoldDB" id="A0A173UG60"/>
<dbReference type="PANTHER" id="PTHR33375">
    <property type="entry name" value="CHROMOSOME-PARTITIONING PROTEIN PARB-RELATED"/>
    <property type="match status" value="1"/>
</dbReference>
<dbReference type="PANTHER" id="PTHR33375:SF1">
    <property type="entry name" value="CHROMOSOME-PARTITIONING PROTEIN PARB-RELATED"/>
    <property type="match status" value="1"/>
</dbReference>
<evidence type="ECO:0000313" key="3">
    <source>
        <dbReference type="EMBL" id="CUN13085.1"/>
    </source>
</evidence>
<dbReference type="RefSeq" id="WP_055073356.1">
    <property type="nucleotide sequence ID" value="NZ_BAABXM010000001.1"/>
</dbReference>
<dbReference type="SUPFAM" id="SSF109709">
    <property type="entry name" value="KorB DNA-binding domain-like"/>
    <property type="match status" value="1"/>
</dbReference>
<dbReference type="Proteomes" id="UP000095553">
    <property type="component" value="Unassembled WGS sequence"/>
</dbReference>
<dbReference type="InterPro" id="IPR036086">
    <property type="entry name" value="ParB/Sulfiredoxin_sf"/>
</dbReference>
<dbReference type="GO" id="GO:0007059">
    <property type="term" value="P:chromosome segregation"/>
    <property type="evidence" value="ECO:0007669"/>
    <property type="project" value="TreeGrafter"/>
</dbReference>